<comment type="caution">
    <text evidence="2">The sequence shown here is derived from an EMBL/GenBank/DDBJ whole genome shotgun (WGS) entry which is preliminary data.</text>
</comment>
<evidence type="ECO:0008006" key="4">
    <source>
        <dbReference type="Google" id="ProtNLM"/>
    </source>
</evidence>
<keyword evidence="3" id="KW-1185">Reference proteome</keyword>
<dbReference type="EMBL" id="JABSNP010000003">
    <property type="protein sequence ID" value="NRT17906.1"/>
    <property type="molecule type" value="Genomic_DNA"/>
</dbReference>
<accession>A0ABX2FLP0</accession>
<dbReference type="Proteomes" id="UP000779507">
    <property type="component" value="Unassembled WGS sequence"/>
</dbReference>
<evidence type="ECO:0000313" key="2">
    <source>
        <dbReference type="EMBL" id="NRT17906.1"/>
    </source>
</evidence>
<feature type="region of interest" description="Disordered" evidence="1">
    <location>
        <begin position="36"/>
        <end position="101"/>
    </location>
</feature>
<dbReference type="RefSeq" id="WP_173808684.1">
    <property type="nucleotide sequence ID" value="NZ_JABSNP010000003.1"/>
</dbReference>
<evidence type="ECO:0000256" key="1">
    <source>
        <dbReference type="SAM" id="MobiDB-lite"/>
    </source>
</evidence>
<organism evidence="2 3">
    <name type="scientific">Hymenobacter caeli</name>
    <dbReference type="NCBI Taxonomy" id="2735894"/>
    <lineage>
        <taxon>Bacteria</taxon>
        <taxon>Pseudomonadati</taxon>
        <taxon>Bacteroidota</taxon>
        <taxon>Cytophagia</taxon>
        <taxon>Cytophagales</taxon>
        <taxon>Hymenobacteraceae</taxon>
        <taxon>Hymenobacter</taxon>
    </lineage>
</organism>
<reference evidence="2 3" key="1">
    <citation type="submission" date="2020-05" db="EMBL/GenBank/DDBJ databases">
        <title>Genomic Encyclopedia of Type Strains, Phase IV (KMG-V): Genome sequencing to study the core and pangenomes of soil and plant-associated prokaryotes.</title>
        <authorList>
            <person name="Whitman W."/>
        </authorList>
    </citation>
    <scope>NUCLEOTIDE SEQUENCE [LARGE SCALE GENOMIC DNA]</scope>
    <source>
        <strain evidence="2 3">9A</strain>
    </source>
</reference>
<gene>
    <name evidence="2" type="ORF">HNP98_000717</name>
</gene>
<proteinExistence type="predicted"/>
<evidence type="ECO:0000313" key="3">
    <source>
        <dbReference type="Proteomes" id="UP000779507"/>
    </source>
</evidence>
<sequence length="101" mass="11037">MSVWLTLLFSFFLIRYVLPSLVRAVLGGFVRQQVHKAQQQGGGPFGPMPGNPFGPQGPGRPTGPPPAPGQVRVDYVPPKNGKGERPTEFRGGEYVDYEEVK</sequence>
<name>A0ABX2FLP0_9BACT</name>
<feature type="compositionally biased region" description="Basic and acidic residues" evidence="1">
    <location>
        <begin position="81"/>
        <end position="101"/>
    </location>
</feature>
<protein>
    <recommendedName>
        <fullName evidence="4">DUF4834 family protein</fullName>
    </recommendedName>
</protein>